<dbReference type="AlphaFoldDB" id="A0A7T0BX03"/>
<proteinExistence type="predicted"/>
<protein>
    <submittedName>
        <fullName evidence="1">Uncharacterized protein</fullName>
    </submittedName>
</protein>
<dbReference type="EMBL" id="CP048685">
    <property type="protein sequence ID" value="QPJ62474.1"/>
    <property type="molecule type" value="Genomic_DNA"/>
</dbReference>
<evidence type="ECO:0000313" key="1">
    <source>
        <dbReference type="EMBL" id="QPJ62474.1"/>
    </source>
</evidence>
<organism evidence="1 2">
    <name type="scientific">Candidatus Nitronauta litoralis</name>
    <dbReference type="NCBI Taxonomy" id="2705533"/>
    <lineage>
        <taxon>Bacteria</taxon>
        <taxon>Pseudomonadati</taxon>
        <taxon>Nitrospinota/Tectimicrobiota group</taxon>
        <taxon>Nitrospinota</taxon>
        <taxon>Nitrospinia</taxon>
        <taxon>Nitrospinales</taxon>
        <taxon>Nitrospinaceae</taxon>
        <taxon>Candidatus Nitronauta</taxon>
    </lineage>
</organism>
<dbReference type="Proteomes" id="UP000594688">
    <property type="component" value="Chromosome"/>
</dbReference>
<gene>
    <name evidence="1" type="ORF">G3M70_11570</name>
</gene>
<accession>A0A7T0BX03</accession>
<sequence>MNRSGAYELTLKNPTGSSRKDYNLIIGGVAEFALRASNGKTIGERGPRIVLPPKSDAV</sequence>
<evidence type="ECO:0000313" key="2">
    <source>
        <dbReference type="Proteomes" id="UP000594688"/>
    </source>
</evidence>
<reference evidence="1 2" key="1">
    <citation type="submission" date="2020-02" db="EMBL/GenBank/DDBJ databases">
        <title>Genomic and physiological characterization of two novel Nitrospinaceae genera.</title>
        <authorList>
            <person name="Mueller A.J."/>
            <person name="Jung M.-Y."/>
            <person name="Strachan C.R."/>
            <person name="Herbold C.W."/>
            <person name="Kirkegaard R.H."/>
            <person name="Daims H."/>
        </authorList>
    </citation>
    <scope>NUCLEOTIDE SEQUENCE [LARGE SCALE GENOMIC DNA]</scope>
    <source>
        <strain evidence="1">EB</strain>
    </source>
</reference>
<dbReference type="KEGG" id="nli:G3M70_11570"/>
<name>A0A7T0BX03_9BACT</name>